<dbReference type="RefSeq" id="WP_110298718.1">
    <property type="nucleotide sequence ID" value="NZ_QJJM01000006.1"/>
</dbReference>
<dbReference type="InterPro" id="IPR049450">
    <property type="entry name" value="ACOT8-like_C"/>
</dbReference>
<evidence type="ECO:0000313" key="3">
    <source>
        <dbReference type="EMBL" id="PXW76049.1"/>
    </source>
</evidence>
<reference evidence="3 4" key="1">
    <citation type="submission" date="2018-05" db="EMBL/GenBank/DDBJ databases">
        <title>Genomic Encyclopedia of Type Strains, Phase IV (KMG-IV): sequencing the most valuable type-strain genomes for metagenomic binning, comparative biology and taxonomic classification.</title>
        <authorList>
            <person name="Goeker M."/>
        </authorList>
    </citation>
    <scope>NUCLEOTIDE SEQUENCE [LARGE SCALE GENOMIC DNA]</scope>
    <source>
        <strain evidence="3 4">DSM 3183</strain>
    </source>
</reference>
<evidence type="ECO:0000313" key="4">
    <source>
        <dbReference type="Proteomes" id="UP000248014"/>
    </source>
</evidence>
<feature type="domain" description="Acyl-CoA thioesterase-like N-terminal HotDog" evidence="1">
    <location>
        <begin position="23"/>
        <end position="104"/>
    </location>
</feature>
<evidence type="ECO:0000259" key="1">
    <source>
        <dbReference type="Pfam" id="PF13622"/>
    </source>
</evidence>
<dbReference type="Gene3D" id="2.40.160.210">
    <property type="entry name" value="Acyl-CoA thioesterase, double hotdog domain"/>
    <property type="match status" value="1"/>
</dbReference>
<keyword evidence="4" id="KW-1185">Reference proteome</keyword>
<proteinExistence type="predicted"/>
<protein>
    <submittedName>
        <fullName evidence="3">Thioesterase superfamily protein</fullName>
    </submittedName>
</protein>
<dbReference type="EMBL" id="QJJM01000006">
    <property type="protein sequence ID" value="PXW76049.1"/>
    <property type="molecule type" value="Genomic_DNA"/>
</dbReference>
<organism evidence="3 4">
    <name type="scientific">Blastomonas natatoria</name>
    <dbReference type="NCBI Taxonomy" id="34015"/>
    <lineage>
        <taxon>Bacteria</taxon>
        <taxon>Pseudomonadati</taxon>
        <taxon>Pseudomonadota</taxon>
        <taxon>Alphaproteobacteria</taxon>
        <taxon>Sphingomonadales</taxon>
        <taxon>Sphingomonadaceae</taxon>
        <taxon>Blastomonas</taxon>
    </lineage>
</organism>
<dbReference type="Pfam" id="PF13622">
    <property type="entry name" value="4HBT_3"/>
    <property type="match status" value="1"/>
</dbReference>
<dbReference type="InterPro" id="IPR029069">
    <property type="entry name" value="HotDog_dom_sf"/>
</dbReference>
<sequence length="257" mass="28096">MNLAQTLASFVRADNGWTVPVAPCWMQGRTCYGGLSSALAHHAARLTVPDAPPLRSAQVAFVGPLAGELTISTDLLRRGRNTAFVEVKIRSAEGLGFIGTFIFMSKRESKIAFEGVHRPDIAPPPTDDMTRSGPPEFFTSQMEYPDKRLALGMNTPKLANWHRLTERDGLDPMTELLAIGDGLPPSAMGLMDIAGPVSSMNWQVNLLTDAPETENGWWLLESVTHHAHHGAASQYMTVWNSRLEPVMTAMQSVALFV</sequence>
<dbReference type="InterPro" id="IPR049449">
    <property type="entry name" value="TesB_ACOT8-like_N"/>
</dbReference>
<dbReference type="Proteomes" id="UP000248014">
    <property type="component" value="Unassembled WGS sequence"/>
</dbReference>
<dbReference type="OrthoDB" id="7059210at2"/>
<dbReference type="Pfam" id="PF20789">
    <property type="entry name" value="4HBT_3C"/>
    <property type="match status" value="1"/>
</dbReference>
<name>A0A2V3VHF2_9SPHN</name>
<feature type="domain" description="Acyl-CoA thioesterase-like C-terminal" evidence="2">
    <location>
        <begin position="129"/>
        <end position="254"/>
    </location>
</feature>
<gene>
    <name evidence="3" type="ORF">C7451_106215</name>
</gene>
<accession>A0A2V3VHF2</accession>
<comment type="caution">
    <text evidence="3">The sequence shown here is derived from an EMBL/GenBank/DDBJ whole genome shotgun (WGS) entry which is preliminary data.</text>
</comment>
<dbReference type="AlphaFoldDB" id="A0A2V3VHF2"/>
<evidence type="ECO:0000259" key="2">
    <source>
        <dbReference type="Pfam" id="PF20789"/>
    </source>
</evidence>
<dbReference type="SUPFAM" id="SSF54637">
    <property type="entry name" value="Thioesterase/thiol ester dehydrase-isomerase"/>
    <property type="match status" value="2"/>
</dbReference>
<dbReference type="InterPro" id="IPR042171">
    <property type="entry name" value="Acyl-CoA_hotdog"/>
</dbReference>